<accession>A0ABW9KDQ9</accession>
<evidence type="ECO:0000313" key="1">
    <source>
        <dbReference type="EMBL" id="MFN2102831.1"/>
    </source>
</evidence>
<organism evidence="1 2">
    <name type="scientific">Finegoldia dalianensis</name>
    <dbReference type="NCBI Taxonomy" id="3145239"/>
    <lineage>
        <taxon>Bacteria</taxon>
        <taxon>Bacillati</taxon>
        <taxon>Bacillota</taxon>
        <taxon>Tissierellia</taxon>
        <taxon>Tissierellales</taxon>
        <taxon>Peptoniphilaceae</taxon>
        <taxon>Finegoldia</taxon>
    </lineage>
</organism>
<name>A0ABW9KDQ9_9FIRM</name>
<protein>
    <submittedName>
        <fullName evidence="1">Uncharacterized protein</fullName>
    </submittedName>
</protein>
<dbReference type="EMBL" id="JBDLBQ010000007">
    <property type="protein sequence ID" value="MFN2102831.1"/>
    <property type="molecule type" value="Genomic_DNA"/>
</dbReference>
<gene>
    <name evidence="1" type="ORF">ABDJ34_07950</name>
</gene>
<dbReference type="Proteomes" id="UP001634413">
    <property type="component" value="Unassembled WGS sequence"/>
</dbReference>
<evidence type="ECO:0000313" key="2">
    <source>
        <dbReference type="Proteomes" id="UP001634413"/>
    </source>
</evidence>
<dbReference type="RefSeq" id="WP_412701977.1">
    <property type="nucleotide sequence ID" value="NZ_JBDLBQ010000007.1"/>
</dbReference>
<comment type="caution">
    <text evidence="1">The sequence shown here is derived from an EMBL/GenBank/DDBJ whole genome shotgun (WGS) entry which is preliminary data.</text>
</comment>
<sequence>MENLDNDLKESLKRIKKGIIDVFKEFNVCENQEQVAVLNYYISKNIEEATKRYRNTKKFENLKFDNLYTHLIEISHGGKEKQTALLNYLFWIGYDSTDFNNVFDVFHSSSEMSEYSDIVDVANKIESILDNTFIPFSLQEEYNKIDKLKLKSIRESMLYFLKESNYLKIDEILDNLFKKPDFIKLLTDRFNDVEEYLDSKNLFKQTKSFSKLDYKDKSKTILNNSLNYLFDKNQYKVDIGFEINEYDFLGFVYLIYYAGSFLKDIHRYCYSVLNSTNQLISEYDLEAFQKLEKKYKKDNTTILNTRLEIDINTANTDYVEFSNQGKGELFEIIDLFKDGGKTSNLENEGVETINVAMGDFE</sequence>
<keyword evidence="2" id="KW-1185">Reference proteome</keyword>
<reference evidence="1 2" key="1">
    <citation type="journal article" date="2024" name="Anaerobe">
        <title>The identification of Finegoldia dalianensis sp. nov., isolated from the pus of a patient with skin abscess and genomic analysis of the strains belonging to Finegoldia genus.</title>
        <authorList>
            <person name="Li Y."/>
            <person name="Wang Y."/>
            <person name="Xiao D."/>
            <person name="Wang J."/>
            <person name="Jin D."/>
        </authorList>
    </citation>
    <scope>NUCLEOTIDE SEQUENCE [LARGE SCALE GENOMIC DNA]</scope>
    <source>
        <strain evidence="1 2">LY240594</strain>
    </source>
</reference>
<proteinExistence type="predicted"/>